<evidence type="ECO:0000313" key="2">
    <source>
        <dbReference type="Proteomes" id="UP001431783"/>
    </source>
</evidence>
<reference evidence="1 2" key="1">
    <citation type="submission" date="2023-03" db="EMBL/GenBank/DDBJ databases">
        <title>Genome insight into feeding habits of ladybird beetles.</title>
        <authorList>
            <person name="Li H.-S."/>
            <person name="Huang Y.-H."/>
            <person name="Pang H."/>
        </authorList>
    </citation>
    <scope>NUCLEOTIDE SEQUENCE [LARGE SCALE GENOMIC DNA]</scope>
    <source>
        <strain evidence="1">SYSU_2023b</strain>
        <tissue evidence="1">Whole body</tissue>
    </source>
</reference>
<dbReference type="Proteomes" id="UP001431783">
    <property type="component" value="Unassembled WGS sequence"/>
</dbReference>
<keyword evidence="2" id="KW-1185">Reference proteome</keyword>
<accession>A0AAW1VFC7</accession>
<evidence type="ECO:0000313" key="1">
    <source>
        <dbReference type="EMBL" id="KAK9891966.1"/>
    </source>
</evidence>
<comment type="caution">
    <text evidence="1">The sequence shown here is derived from an EMBL/GenBank/DDBJ whole genome shotgun (WGS) entry which is preliminary data.</text>
</comment>
<protein>
    <submittedName>
        <fullName evidence="1">Uncharacterized protein</fullName>
    </submittedName>
</protein>
<dbReference type="AlphaFoldDB" id="A0AAW1VFC7"/>
<organism evidence="1 2">
    <name type="scientific">Henosepilachna vigintioctopunctata</name>
    <dbReference type="NCBI Taxonomy" id="420089"/>
    <lineage>
        <taxon>Eukaryota</taxon>
        <taxon>Metazoa</taxon>
        <taxon>Ecdysozoa</taxon>
        <taxon>Arthropoda</taxon>
        <taxon>Hexapoda</taxon>
        <taxon>Insecta</taxon>
        <taxon>Pterygota</taxon>
        <taxon>Neoptera</taxon>
        <taxon>Endopterygota</taxon>
        <taxon>Coleoptera</taxon>
        <taxon>Polyphaga</taxon>
        <taxon>Cucujiformia</taxon>
        <taxon>Coccinelloidea</taxon>
        <taxon>Coccinellidae</taxon>
        <taxon>Epilachninae</taxon>
        <taxon>Epilachnini</taxon>
        <taxon>Henosepilachna</taxon>
    </lineage>
</organism>
<gene>
    <name evidence="1" type="ORF">WA026_017449</name>
</gene>
<dbReference type="EMBL" id="JARQZJ010000131">
    <property type="protein sequence ID" value="KAK9891966.1"/>
    <property type="molecule type" value="Genomic_DNA"/>
</dbReference>
<name>A0AAW1VFC7_9CUCU</name>
<sequence>MKVRTREPGIVTNTNGEALLEIDQRLGSCKEFMPARFHDKNRDILENQIEIWPSITTEMVAIAIRKFMNKRVLGPDYTNADLRKLLE</sequence>
<proteinExistence type="predicted"/>